<dbReference type="Pfam" id="PF03551">
    <property type="entry name" value="PadR"/>
    <property type="match status" value="1"/>
</dbReference>
<dbReference type="AlphaFoldDB" id="A0A1E7NFM8"/>
<dbReference type="SUPFAM" id="SSF46785">
    <property type="entry name" value="Winged helix' DNA-binding domain"/>
    <property type="match status" value="1"/>
</dbReference>
<feature type="domain" description="Transcription regulator PadR C-terminal" evidence="2">
    <location>
        <begin position="91"/>
        <end position="166"/>
    </location>
</feature>
<evidence type="ECO:0000313" key="3">
    <source>
        <dbReference type="EMBL" id="OEV39511.1"/>
    </source>
</evidence>
<protein>
    <submittedName>
        <fullName evidence="3">PadR family transcriptional regulator</fullName>
    </submittedName>
</protein>
<name>A0A1E7NFM8_KITAU</name>
<proteinExistence type="predicted"/>
<dbReference type="Pfam" id="PF10400">
    <property type="entry name" value="Vir_act_alpha_C"/>
    <property type="match status" value="1"/>
</dbReference>
<dbReference type="Proteomes" id="UP000037395">
    <property type="component" value="Unassembled WGS sequence"/>
</dbReference>
<dbReference type="PANTHER" id="PTHR43252">
    <property type="entry name" value="TRANSCRIPTIONAL REGULATOR YQJI"/>
    <property type="match status" value="1"/>
</dbReference>
<feature type="domain" description="Transcription regulator PadR N-terminal" evidence="1">
    <location>
        <begin position="5"/>
        <end position="79"/>
    </location>
</feature>
<sequence length="167" mass="18963">MRHQLLALLARQPAYGYELKQGLEQTFGAAYPQPNIGQIYVTLSRLEKSGLIHGTEVTQEGRPDKKVYEITEKGTEELAGWFEAPTEGPRVRDEFFMKLILAEGTDLADRLTLINNQRRHCINTMRGLNKLAATERGNRTSLLLIEGAVLHLQADLDWLERCQEELT</sequence>
<dbReference type="InterPro" id="IPR005149">
    <property type="entry name" value="Tscrpt_reg_PadR_N"/>
</dbReference>
<dbReference type="OrthoDB" id="3186544at2"/>
<gene>
    <name evidence="3" type="ORF">HS99_0002125</name>
</gene>
<dbReference type="InterPro" id="IPR036390">
    <property type="entry name" value="WH_DNA-bd_sf"/>
</dbReference>
<reference evidence="3" key="1">
    <citation type="submission" date="2016-08" db="EMBL/GenBank/DDBJ databases">
        <title>Sequencing, Assembly and Comparative Genomics of S. aureofaciens ATCC 10762.</title>
        <authorList>
            <person name="Gradnigo J.S."/>
            <person name="Johnson N."/>
            <person name="Somerville G.A."/>
        </authorList>
    </citation>
    <scope>NUCLEOTIDE SEQUENCE [LARGE SCALE GENOMIC DNA]</scope>
    <source>
        <strain evidence="3">ATCC 10762</strain>
    </source>
</reference>
<evidence type="ECO:0000259" key="2">
    <source>
        <dbReference type="Pfam" id="PF10400"/>
    </source>
</evidence>
<organism evidence="3 4">
    <name type="scientific">Kitasatospora aureofaciens</name>
    <name type="common">Streptomyces aureofaciens</name>
    <dbReference type="NCBI Taxonomy" id="1894"/>
    <lineage>
        <taxon>Bacteria</taxon>
        <taxon>Bacillati</taxon>
        <taxon>Actinomycetota</taxon>
        <taxon>Actinomycetes</taxon>
        <taxon>Kitasatosporales</taxon>
        <taxon>Streptomycetaceae</taxon>
        <taxon>Kitasatospora</taxon>
    </lineage>
</organism>
<dbReference type="InterPro" id="IPR018309">
    <property type="entry name" value="Tscrpt_reg_PadR_C"/>
</dbReference>
<dbReference type="PANTHER" id="PTHR43252:SF2">
    <property type="entry name" value="TRANSCRIPTION REGULATOR, PADR-LIKE FAMILY"/>
    <property type="match status" value="1"/>
</dbReference>
<evidence type="ECO:0000313" key="4">
    <source>
        <dbReference type="Proteomes" id="UP000037395"/>
    </source>
</evidence>
<dbReference type="EMBL" id="JPRF03000001">
    <property type="protein sequence ID" value="OEV39511.1"/>
    <property type="molecule type" value="Genomic_DNA"/>
</dbReference>
<dbReference type="Gene3D" id="1.10.10.10">
    <property type="entry name" value="Winged helix-like DNA-binding domain superfamily/Winged helix DNA-binding domain"/>
    <property type="match status" value="1"/>
</dbReference>
<dbReference type="InterPro" id="IPR036388">
    <property type="entry name" value="WH-like_DNA-bd_sf"/>
</dbReference>
<accession>A0A1E7NFM8</accession>
<evidence type="ECO:0000259" key="1">
    <source>
        <dbReference type="Pfam" id="PF03551"/>
    </source>
</evidence>
<comment type="caution">
    <text evidence="3">The sequence shown here is derived from an EMBL/GenBank/DDBJ whole genome shotgun (WGS) entry which is preliminary data.</text>
</comment>
<dbReference type="RefSeq" id="WP_030556227.1">
    <property type="nucleotide sequence ID" value="NZ_JBIWMM010000021.1"/>
</dbReference>
<keyword evidence="4" id="KW-1185">Reference proteome</keyword>